<evidence type="ECO:0000313" key="1">
    <source>
        <dbReference type="EMBL" id="KAJ3538690.1"/>
    </source>
</evidence>
<keyword evidence="2" id="KW-1185">Reference proteome</keyword>
<proteinExistence type="predicted"/>
<comment type="caution">
    <text evidence="1">The sequence shown here is derived from an EMBL/GenBank/DDBJ whole genome shotgun (WGS) entry which is preliminary data.</text>
</comment>
<dbReference type="Proteomes" id="UP001148662">
    <property type="component" value="Unassembled WGS sequence"/>
</dbReference>
<sequence length="1144" mass="129851">MATLLPAELLVRIFKDLRDMFIKRSETDYQLDPLKWLPVNRVCRFWRQAALGDPTLWTHISMCDDNLDCVRTFVERSGSRPQLLHVRVPLERFCAETNNRDVLGLVMGEAYRVRYLEFESKRCRRVLYNSNASSPLRKLVVTALLWAGHVPPPTIKMWHDALEKMRHLEHFLLDDVLDLYPEREQIHGGEHTRSPLRLDRLKTLSIHFGSLQQSIWFFQSLCIPSTASMHVKYVGLEGTRLSEGITPAFAAIAACRSPNRKRKLISLDLDDSMELLEVSCWDTAFPMPLCSRKPHLLTEDMRTHLLLRISLEAVEVWDERYDLYMGIADILQNAFVFTDVVSVRIASRWLEQATDEVEAAMLAPFSAQEYRTIYKQMTCVKTLAISRDTSPQQINCMLGMDPTAFNSPAQPPVPPLFPRLEELTLYNMCLWQPDSWEVPCEIPYDEVLRAVNVRKAMGCGIRSLRIRDAQDGELEDPVYAQLRAAVPELDVQRSSTCTCHSSKPVDGRGKAASRGRPGLVIVRELMVPGAMTSKANRHDVANIFDKCDCAGHLVPRIYYMRPTWIFQPATRLQVYSHRTPSLLVDLALYSHRQVRPPIRIAAFIQPSHSVYGLLPSAMGPTITSLPPELLARIFMQLRDKFALETDNPLGWLTVNCVCRSWRHTALSDPTLWTHVFMRDDNFDCVRTFVERSRPQSLVVYVPMESDGETTNNVEVLNLVVGEAYRVRRLELERIIDVDEFEEDDSLCSIHNLFGCAFPELEELHLVGCEIDPLTLVTFPTACPKLRTLSVECSQDTDFPRPRPTLEMWCNALRKMPRLEHLALEHAFECERGLNDELPGERKWVGGPVQLAHLEVLSVHTNFLSGCTGFFRALSIPPTAKVHFSSENKEGEYTAALLAAVTSCLSRNNKRKLASLEINEMGHTLEVSCWDETPNLPLRSKATLLGFDMATAPPVRISIKAYDRRNLHWEVANMLRNAYVVTDTVAVRVVSTWWGNDTYQPVKGIAPIVGFNVVFREMTNVNTLVVSRNTSPRQLNSILDRVFSDCHGSVQPSGPPVFPKLEELALENTCGCEDFGDSEFGPCGISYEHLLLVLKERKDMGSSLQILRIRDKEEAGAREVPFDAQLRAAASELDVEKSFVCTCQK</sequence>
<organism evidence="1 2">
    <name type="scientific">Phlebia brevispora</name>
    <dbReference type="NCBI Taxonomy" id="194682"/>
    <lineage>
        <taxon>Eukaryota</taxon>
        <taxon>Fungi</taxon>
        <taxon>Dikarya</taxon>
        <taxon>Basidiomycota</taxon>
        <taxon>Agaricomycotina</taxon>
        <taxon>Agaricomycetes</taxon>
        <taxon>Polyporales</taxon>
        <taxon>Meruliaceae</taxon>
        <taxon>Phlebia</taxon>
    </lineage>
</organism>
<name>A0ACC1SFX7_9APHY</name>
<accession>A0ACC1SFX7</accession>
<reference evidence="1" key="1">
    <citation type="submission" date="2022-07" db="EMBL/GenBank/DDBJ databases">
        <title>Genome Sequence of Phlebia brevispora.</title>
        <authorList>
            <person name="Buettner E."/>
        </authorList>
    </citation>
    <scope>NUCLEOTIDE SEQUENCE</scope>
    <source>
        <strain evidence="1">MPL23</strain>
    </source>
</reference>
<evidence type="ECO:0000313" key="2">
    <source>
        <dbReference type="Proteomes" id="UP001148662"/>
    </source>
</evidence>
<protein>
    <submittedName>
        <fullName evidence="1">Uncharacterized protein</fullName>
    </submittedName>
</protein>
<dbReference type="EMBL" id="JANHOG010001342">
    <property type="protein sequence ID" value="KAJ3538690.1"/>
    <property type="molecule type" value="Genomic_DNA"/>
</dbReference>
<gene>
    <name evidence="1" type="ORF">NM688_g6481</name>
</gene>